<gene>
    <name evidence="3" type="ORF">US58_C0022G0032</name>
</gene>
<feature type="domain" description="Clp R" evidence="2">
    <location>
        <begin position="182"/>
        <end position="295"/>
    </location>
</feature>
<dbReference type="AlphaFoldDB" id="A0A0G0HAI7"/>
<keyword evidence="1" id="KW-0812">Transmembrane</keyword>
<protein>
    <recommendedName>
        <fullName evidence="2">Clp R domain-containing protein</fullName>
    </recommendedName>
</protein>
<accession>A0A0G0HAI7</accession>
<organism evidence="3 4">
    <name type="scientific">Candidatus Magasanikbacteria bacterium GW2011_GWA2_37_8</name>
    <dbReference type="NCBI Taxonomy" id="1619036"/>
    <lineage>
        <taxon>Bacteria</taxon>
        <taxon>Candidatus Magasanikiibacteriota</taxon>
    </lineage>
</organism>
<dbReference type="InterPro" id="IPR004176">
    <property type="entry name" value="Clp_R_N"/>
</dbReference>
<evidence type="ECO:0000313" key="4">
    <source>
        <dbReference type="Proteomes" id="UP000034333"/>
    </source>
</evidence>
<keyword evidence="1" id="KW-1133">Transmembrane helix</keyword>
<dbReference type="InterPro" id="IPR036628">
    <property type="entry name" value="Clp_N_dom_sf"/>
</dbReference>
<evidence type="ECO:0000313" key="3">
    <source>
        <dbReference type="EMBL" id="KKQ40283.1"/>
    </source>
</evidence>
<dbReference type="SUPFAM" id="SSF81923">
    <property type="entry name" value="Double Clp-N motif"/>
    <property type="match status" value="1"/>
</dbReference>
<feature type="transmembrane region" description="Helical" evidence="1">
    <location>
        <begin position="70"/>
        <end position="89"/>
    </location>
</feature>
<reference evidence="3 4" key="1">
    <citation type="journal article" date="2015" name="Nature">
        <title>rRNA introns, odd ribosomes, and small enigmatic genomes across a large radiation of phyla.</title>
        <authorList>
            <person name="Brown C.T."/>
            <person name="Hug L.A."/>
            <person name="Thomas B.C."/>
            <person name="Sharon I."/>
            <person name="Castelle C.J."/>
            <person name="Singh A."/>
            <person name="Wilkins M.J."/>
            <person name="Williams K.H."/>
            <person name="Banfield J.F."/>
        </authorList>
    </citation>
    <scope>NUCLEOTIDE SEQUENCE [LARGE SCALE GENOMIC DNA]</scope>
</reference>
<sequence length="304" mass="35297">MKFETPQPINLLICPNCKSTGSIGLKRCPECQGMAMGHFTRGRFLFWSYPLTRFHLLLQHARRIFNKVRLSLCLIFGLVMWLSAILLIWRGHYYLGLSIDFSTWPGFYFKLSSGIKFLFWFGMLGWMYVWSRLIREKQIEGEVEHHDYDDENKPSHLPPAWNTWLEALKIKRKLRHNIADTFTIEAQTVLGEAYRMADKNGYEALLPVHLFYSLLSFNRISNIFIRLGVPTSTIQSKLTPLLQTGGHRDPKDKFSMPLPAPELQQIIFQAYESAYQAHQEYVSVTELLLATVMGTPALQEILYD</sequence>
<feature type="transmembrane region" description="Helical" evidence="1">
    <location>
        <begin position="109"/>
        <end position="129"/>
    </location>
</feature>
<keyword evidence="1" id="KW-0472">Membrane</keyword>
<dbReference type="Pfam" id="PF02861">
    <property type="entry name" value="Clp_N"/>
    <property type="match status" value="1"/>
</dbReference>
<comment type="caution">
    <text evidence="3">The sequence shown here is derived from an EMBL/GenBank/DDBJ whole genome shotgun (WGS) entry which is preliminary data.</text>
</comment>
<evidence type="ECO:0000256" key="1">
    <source>
        <dbReference type="SAM" id="Phobius"/>
    </source>
</evidence>
<dbReference type="STRING" id="1619036.US58_C0022G0032"/>
<name>A0A0G0HAI7_9BACT</name>
<dbReference type="Proteomes" id="UP000034333">
    <property type="component" value="Unassembled WGS sequence"/>
</dbReference>
<evidence type="ECO:0000259" key="2">
    <source>
        <dbReference type="Pfam" id="PF02861"/>
    </source>
</evidence>
<feature type="non-terminal residue" evidence="3">
    <location>
        <position position="304"/>
    </location>
</feature>
<proteinExistence type="predicted"/>
<dbReference type="Gene3D" id="1.10.1780.10">
    <property type="entry name" value="Clp, N-terminal domain"/>
    <property type="match status" value="1"/>
</dbReference>
<dbReference type="EMBL" id="LBTN01000022">
    <property type="protein sequence ID" value="KKQ40283.1"/>
    <property type="molecule type" value="Genomic_DNA"/>
</dbReference>